<keyword evidence="5" id="KW-0472">Membrane</keyword>
<protein>
    <submittedName>
        <fullName evidence="8">Sodium-dependent neutral amino acid transporter B(0)AT2-like</fullName>
    </submittedName>
</protein>
<keyword evidence="4" id="KW-1133">Transmembrane helix</keyword>
<dbReference type="InterPro" id="IPR037272">
    <property type="entry name" value="SNS_sf"/>
</dbReference>
<dbReference type="InterPro" id="IPR000175">
    <property type="entry name" value="Na/ntran_symport"/>
</dbReference>
<feature type="compositionally biased region" description="Basic and acidic residues" evidence="6">
    <location>
        <begin position="58"/>
        <end position="68"/>
    </location>
</feature>
<keyword evidence="2" id="KW-0813">Transport</keyword>
<comment type="subcellular location">
    <subcellularLocation>
        <location evidence="1">Membrane</location>
        <topology evidence="1">Multi-pass membrane protein</topology>
    </subcellularLocation>
</comment>
<evidence type="ECO:0000256" key="2">
    <source>
        <dbReference type="ARBA" id="ARBA00022448"/>
    </source>
</evidence>
<dbReference type="Proteomes" id="UP000694865">
    <property type="component" value="Unplaced"/>
</dbReference>
<proteinExistence type="predicted"/>
<dbReference type="PROSITE" id="PS50267">
    <property type="entry name" value="NA_NEUROTRAN_SYMP_3"/>
    <property type="match status" value="1"/>
</dbReference>
<dbReference type="PANTHER" id="PTHR11616:SF240">
    <property type="entry name" value="BLOATED TUBULES, ISOFORM B-RELATED"/>
    <property type="match status" value="1"/>
</dbReference>
<feature type="compositionally biased region" description="Polar residues" evidence="6">
    <location>
        <begin position="44"/>
        <end position="54"/>
    </location>
</feature>
<evidence type="ECO:0000256" key="6">
    <source>
        <dbReference type="SAM" id="MobiDB-lite"/>
    </source>
</evidence>
<evidence type="ECO:0000256" key="4">
    <source>
        <dbReference type="ARBA" id="ARBA00022989"/>
    </source>
</evidence>
<evidence type="ECO:0000256" key="5">
    <source>
        <dbReference type="ARBA" id="ARBA00023136"/>
    </source>
</evidence>
<name>A0ABM0MB49_SACKO</name>
<dbReference type="RefSeq" id="XP_006817240.1">
    <property type="nucleotide sequence ID" value="XM_006817177.1"/>
</dbReference>
<keyword evidence="3" id="KW-0812">Transmembrane</keyword>
<organism evidence="7 8">
    <name type="scientific">Saccoglossus kowalevskii</name>
    <name type="common">Acorn worm</name>
    <dbReference type="NCBI Taxonomy" id="10224"/>
    <lineage>
        <taxon>Eukaryota</taxon>
        <taxon>Metazoa</taxon>
        <taxon>Hemichordata</taxon>
        <taxon>Enteropneusta</taxon>
        <taxon>Harrimaniidae</taxon>
        <taxon>Saccoglossus</taxon>
    </lineage>
</organism>
<gene>
    <name evidence="8" type="primary">LOC102805730</name>
</gene>
<feature type="compositionally biased region" description="Basic and acidic residues" evidence="6">
    <location>
        <begin position="27"/>
        <end position="36"/>
    </location>
</feature>
<accession>A0ABM0MB49</accession>
<feature type="non-terminal residue" evidence="8">
    <location>
        <position position="115"/>
    </location>
</feature>
<dbReference type="SUPFAM" id="SSF161070">
    <property type="entry name" value="SNF-like"/>
    <property type="match status" value="1"/>
</dbReference>
<evidence type="ECO:0000256" key="1">
    <source>
        <dbReference type="ARBA" id="ARBA00004141"/>
    </source>
</evidence>
<dbReference type="PANTHER" id="PTHR11616">
    <property type="entry name" value="SODIUM/CHLORIDE DEPENDENT TRANSPORTER"/>
    <property type="match status" value="1"/>
</dbReference>
<evidence type="ECO:0000313" key="8">
    <source>
        <dbReference type="RefSeq" id="XP_006817240.1"/>
    </source>
</evidence>
<dbReference type="Pfam" id="PF00209">
    <property type="entry name" value="SNF"/>
    <property type="match status" value="1"/>
</dbReference>
<sequence length="115" mass="12968">MDKQNVRGTYVELANMKDIMEEDDDDEYKKQADGDVKTGLNGPESLQLTLNNTDYDPDETKKKEKEKEVEDSESVTDVRGEGWASKTDFVLACIGYAVGLGNVWRFPYLCYKNGG</sequence>
<dbReference type="GeneID" id="102805730"/>
<reference evidence="8" key="1">
    <citation type="submission" date="2025-08" db="UniProtKB">
        <authorList>
            <consortium name="RefSeq"/>
        </authorList>
    </citation>
    <scope>IDENTIFICATION</scope>
    <source>
        <tissue evidence="8">Testes</tissue>
    </source>
</reference>
<evidence type="ECO:0000313" key="7">
    <source>
        <dbReference type="Proteomes" id="UP000694865"/>
    </source>
</evidence>
<keyword evidence="7" id="KW-1185">Reference proteome</keyword>
<evidence type="ECO:0000256" key="3">
    <source>
        <dbReference type="ARBA" id="ARBA00022692"/>
    </source>
</evidence>
<feature type="region of interest" description="Disordered" evidence="6">
    <location>
        <begin position="14"/>
        <end position="78"/>
    </location>
</feature>